<keyword evidence="2" id="KW-1185">Reference proteome</keyword>
<dbReference type="AlphaFoldDB" id="A0A841QGJ7"/>
<name>A0A841QGJ7_9PROT</name>
<dbReference type="RefSeq" id="WP_166114982.1">
    <property type="nucleotide sequence ID" value="NZ_BAABDB010000036.1"/>
</dbReference>
<evidence type="ECO:0000313" key="1">
    <source>
        <dbReference type="EMBL" id="MBB6457475.1"/>
    </source>
</evidence>
<evidence type="ECO:0000313" key="2">
    <source>
        <dbReference type="Proteomes" id="UP000578000"/>
    </source>
</evidence>
<gene>
    <name evidence="1" type="ORF">HNR55_002071</name>
</gene>
<organism evidence="1 2">
    <name type="scientific">Acetobacter lovaniensis</name>
    <dbReference type="NCBI Taxonomy" id="104100"/>
    <lineage>
        <taxon>Bacteria</taxon>
        <taxon>Pseudomonadati</taxon>
        <taxon>Pseudomonadota</taxon>
        <taxon>Alphaproteobacteria</taxon>
        <taxon>Acetobacterales</taxon>
        <taxon>Acetobacteraceae</taxon>
        <taxon>Acetobacter</taxon>
    </lineage>
</organism>
<proteinExistence type="predicted"/>
<comment type="caution">
    <text evidence="1">The sequence shown here is derived from an EMBL/GenBank/DDBJ whole genome shotgun (WGS) entry which is preliminary data.</text>
</comment>
<accession>A0A841QGJ7</accession>
<protein>
    <submittedName>
        <fullName evidence="1">Uncharacterized protein</fullName>
    </submittedName>
</protein>
<dbReference type="EMBL" id="JACHIE010000008">
    <property type="protein sequence ID" value="MBB6457475.1"/>
    <property type="molecule type" value="Genomic_DNA"/>
</dbReference>
<reference evidence="1 2" key="1">
    <citation type="submission" date="2020-08" db="EMBL/GenBank/DDBJ databases">
        <title>Genomic Encyclopedia of Type Strains, Phase IV (KMG-IV): sequencing the most valuable type-strain genomes for metagenomic binning, comparative biology and taxonomic classification.</title>
        <authorList>
            <person name="Goeker M."/>
        </authorList>
    </citation>
    <scope>NUCLEOTIDE SEQUENCE [LARGE SCALE GENOMIC DNA]</scope>
    <source>
        <strain evidence="1 2">DSM 4491</strain>
    </source>
</reference>
<sequence>MSVSHFISEYGNLIMTAGAGVGGWCANMMNGYLKAQRQKFDAGQQALAILDRASERDRQMDTLVATMTLRVNDLMLLRWRLDDVMQEVYAQAIAARMIIHELDAQAQRIPRDFAPLPAYPLAANNAPPLKTEQPEQAHDA</sequence>
<dbReference type="Proteomes" id="UP000578000">
    <property type="component" value="Unassembled WGS sequence"/>
</dbReference>